<comment type="similarity">
    <text evidence="1">Belongs to the LysR transcriptional regulatory family.</text>
</comment>
<evidence type="ECO:0000256" key="4">
    <source>
        <dbReference type="ARBA" id="ARBA00023163"/>
    </source>
</evidence>
<dbReference type="InterPro" id="IPR036390">
    <property type="entry name" value="WH_DNA-bd_sf"/>
</dbReference>
<protein>
    <submittedName>
        <fullName evidence="6">DNA-binding transcriptional LysR family regulator</fullName>
    </submittedName>
</protein>
<dbReference type="Pfam" id="PF03466">
    <property type="entry name" value="LysR_substrate"/>
    <property type="match status" value="1"/>
</dbReference>
<evidence type="ECO:0000256" key="2">
    <source>
        <dbReference type="ARBA" id="ARBA00023015"/>
    </source>
</evidence>
<dbReference type="InterPro" id="IPR000847">
    <property type="entry name" value="LysR_HTH_N"/>
</dbReference>
<dbReference type="InterPro" id="IPR036388">
    <property type="entry name" value="WH-like_DNA-bd_sf"/>
</dbReference>
<evidence type="ECO:0000313" key="6">
    <source>
        <dbReference type="EMBL" id="MBP2367459.1"/>
    </source>
</evidence>
<dbReference type="EMBL" id="JAGINU010000001">
    <property type="protein sequence ID" value="MBP2367459.1"/>
    <property type="molecule type" value="Genomic_DNA"/>
</dbReference>
<dbReference type="Proteomes" id="UP001519295">
    <property type="component" value="Unassembled WGS sequence"/>
</dbReference>
<dbReference type="Gene3D" id="1.10.10.10">
    <property type="entry name" value="Winged helix-like DNA-binding domain superfamily/Winged helix DNA-binding domain"/>
    <property type="match status" value="1"/>
</dbReference>
<keyword evidence="7" id="KW-1185">Reference proteome</keyword>
<dbReference type="PRINTS" id="PR00039">
    <property type="entry name" value="HTHLYSR"/>
</dbReference>
<dbReference type="PANTHER" id="PTHR30346:SF0">
    <property type="entry name" value="HCA OPERON TRANSCRIPTIONAL ACTIVATOR HCAR"/>
    <property type="match status" value="1"/>
</dbReference>
<reference evidence="6 7" key="1">
    <citation type="submission" date="2021-03" db="EMBL/GenBank/DDBJ databases">
        <title>Sequencing the genomes of 1000 actinobacteria strains.</title>
        <authorList>
            <person name="Klenk H.-P."/>
        </authorList>
    </citation>
    <scope>NUCLEOTIDE SEQUENCE [LARGE SCALE GENOMIC DNA]</scope>
    <source>
        <strain evidence="6 7">DSM 45256</strain>
    </source>
</reference>
<evidence type="ECO:0000313" key="7">
    <source>
        <dbReference type="Proteomes" id="UP001519295"/>
    </source>
</evidence>
<proteinExistence type="inferred from homology"/>
<evidence type="ECO:0000259" key="5">
    <source>
        <dbReference type="PROSITE" id="PS50931"/>
    </source>
</evidence>
<dbReference type="RefSeq" id="WP_210027593.1">
    <property type="nucleotide sequence ID" value="NZ_JAGINU010000001.1"/>
</dbReference>
<evidence type="ECO:0000256" key="3">
    <source>
        <dbReference type="ARBA" id="ARBA00023125"/>
    </source>
</evidence>
<dbReference type="Pfam" id="PF00126">
    <property type="entry name" value="HTH_1"/>
    <property type="match status" value="1"/>
</dbReference>
<name>A0ABS4VU76_9PSEU</name>
<keyword evidence="3 6" id="KW-0238">DNA-binding</keyword>
<dbReference type="PROSITE" id="PS50931">
    <property type="entry name" value="HTH_LYSR"/>
    <property type="match status" value="1"/>
</dbReference>
<feature type="domain" description="HTH lysR-type" evidence="5">
    <location>
        <begin position="1"/>
        <end position="58"/>
    </location>
</feature>
<dbReference type="SUPFAM" id="SSF46785">
    <property type="entry name" value="Winged helix' DNA-binding domain"/>
    <property type="match status" value="1"/>
</dbReference>
<sequence>MDLRALECFVAVADEGSVSRAASALHMTQPPLTVRLQNLERDLGVTLLVRHGRGVELTAAGRELAERARRLLSDVEAAAETVRTVGLGTRGSLSVVAGHSTSPRLLARLTADDVLGPDVETTLESASDRDVVERVHQGTADAGLLHLPPSSPGSIRHRLIRSRGLEVAVVTREPLVAVLPATHPATTADRVNLTAPPALRVELAEHVGEALAEHVAGINGAPAQVTRVGSVPQALATVEATSDAHTLLPAQHSALLWDGLVARPLLQHTGVVETGVCWRPDNDAPVLGRFLRAALSAPEPNVLGRATGPSRSDTDARR</sequence>
<dbReference type="InterPro" id="IPR005119">
    <property type="entry name" value="LysR_subst-bd"/>
</dbReference>
<gene>
    <name evidence="6" type="ORF">JOF36_003155</name>
</gene>
<dbReference type="Gene3D" id="3.40.190.10">
    <property type="entry name" value="Periplasmic binding protein-like II"/>
    <property type="match status" value="2"/>
</dbReference>
<dbReference type="PANTHER" id="PTHR30346">
    <property type="entry name" value="TRANSCRIPTIONAL DUAL REGULATOR HCAR-RELATED"/>
    <property type="match status" value="1"/>
</dbReference>
<comment type="caution">
    <text evidence="6">The sequence shown here is derived from an EMBL/GenBank/DDBJ whole genome shotgun (WGS) entry which is preliminary data.</text>
</comment>
<organism evidence="6 7">
    <name type="scientific">Pseudonocardia parietis</name>
    <dbReference type="NCBI Taxonomy" id="570936"/>
    <lineage>
        <taxon>Bacteria</taxon>
        <taxon>Bacillati</taxon>
        <taxon>Actinomycetota</taxon>
        <taxon>Actinomycetes</taxon>
        <taxon>Pseudonocardiales</taxon>
        <taxon>Pseudonocardiaceae</taxon>
        <taxon>Pseudonocardia</taxon>
    </lineage>
</organism>
<dbReference type="SUPFAM" id="SSF53850">
    <property type="entry name" value="Periplasmic binding protein-like II"/>
    <property type="match status" value="1"/>
</dbReference>
<keyword evidence="2" id="KW-0805">Transcription regulation</keyword>
<keyword evidence="4" id="KW-0804">Transcription</keyword>
<dbReference type="GO" id="GO:0003677">
    <property type="term" value="F:DNA binding"/>
    <property type="evidence" value="ECO:0007669"/>
    <property type="project" value="UniProtKB-KW"/>
</dbReference>
<accession>A0ABS4VU76</accession>
<evidence type="ECO:0000256" key="1">
    <source>
        <dbReference type="ARBA" id="ARBA00009437"/>
    </source>
</evidence>